<dbReference type="Pfam" id="PF01471">
    <property type="entry name" value="PG_binding_1"/>
    <property type="match status" value="1"/>
</dbReference>
<evidence type="ECO:0000256" key="7">
    <source>
        <dbReference type="PROSITE-ProRule" id="PRU01373"/>
    </source>
</evidence>
<dbReference type="AlphaFoldDB" id="A0A7G8BIJ9"/>
<dbReference type="InterPro" id="IPR038063">
    <property type="entry name" value="Transpep_catalytic_dom"/>
</dbReference>
<keyword evidence="4 7" id="KW-0133">Cell shape</keyword>
<evidence type="ECO:0000256" key="1">
    <source>
        <dbReference type="ARBA" id="ARBA00004752"/>
    </source>
</evidence>
<evidence type="ECO:0000313" key="10">
    <source>
        <dbReference type="EMBL" id="QNI32369.1"/>
    </source>
</evidence>
<name>A0A7G8BIJ9_9BACT</name>
<dbReference type="InterPro" id="IPR036366">
    <property type="entry name" value="PGBDSf"/>
</dbReference>
<accession>A0A7G8BIJ9</accession>
<evidence type="ECO:0000256" key="2">
    <source>
        <dbReference type="ARBA" id="ARBA00005992"/>
    </source>
</evidence>
<sequence length="572" mass="63464">MLISARRNLLSFLVLTLWLASSGCNSQTAAPPQPQSSNSNSNIDLPAVSSRLHQIADSGNLADLHWPNFTDYRLHFVHIYEASNFAPVWLNSGKPTPQALAVIQALQASKQKGLNPDDYDASRWTDRLQSLNGSPTPDTLARFDAALTVGVMRYISDLHIGRVNPKHFNFGIDIEQKKYDLPQFVTTKVINAANVQSVLDGVEPPYDGYRHTEDALHHYMQLADQGDGPAVPDVTKTISPGDAYPGVSQLVQRLHLFGDLRADTPVDANSPTYSGSMVDGVKTFQSRHGLAVTGKIDKDTIRQLNTPLAFRVSQLQDALERWRWLPPQFPQPPIVANIPEFIVRAYGPNQKVAFASNVVVGKALRTQTPVFANTMKYIVFRPYWNVPTGIVRGEIIPGITRDRSYISKKNFEVTDFNGKVITDGPVSDEVLAQLRAGKLTVRQKPGPTNSLGLIKLMFPNEYNVYLHSTPAQQLFSQSRRDFSHGCVRVEKPAELAAYVLRNQPPWTLEKVQQAMQSGPDNQQVNLTTPVPVLILYVTAVVEEDGTVHFFNDIYGYDKTLEAVLAKGQPYPG</sequence>
<dbReference type="GO" id="GO:0008360">
    <property type="term" value="P:regulation of cell shape"/>
    <property type="evidence" value="ECO:0007669"/>
    <property type="project" value="UniProtKB-UniRule"/>
</dbReference>
<dbReference type="KEGG" id="adin:H7849_25895"/>
<dbReference type="SUPFAM" id="SSF47090">
    <property type="entry name" value="PGBD-like"/>
    <property type="match status" value="1"/>
</dbReference>
<dbReference type="CDD" id="cd16913">
    <property type="entry name" value="YkuD_like"/>
    <property type="match status" value="1"/>
</dbReference>
<dbReference type="InterPro" id="IPR002477">
    <property type="entry name" value="Peptidoglycan-bd-like"/>
</dbReference>
<dbReference type="InterPro" id="IPR045380">
    <property type="entry name" value="LD_TPept_scaffold_dom"/>
</dbReference>
<evidence type="ECO:0000256" key="5">
    <source>
        <dbReference type="ARBA" id="ARBA00022984"/>
    </source>
</evidence>
<protein>
    <submittedName>
        <fullName evidence="10">L,D-transpeptidase family protein</fullName>
    </submittedName>
</protein>
<dbReference type="Gene3D" id="1.10.101.10">
    <property type="entry name" value="PGBD-like superfamily/PGBD"/>
    <property type="match status" value="1"/>
</dbReference>
<dbReference type="InterPro" id="IPR052905">
    <property type="entry name" value="LD-transpeptidase_YkuD-like"/>
</dbReference>
<dbReference type="PROSITE" id="PS51257">
    <property type="entry name" value="PROKAR_LIPOPROTEIN"/>
    <property type="match status" value="1"/>
</dbReference>
<evidence type="ECO:0000259" key="9">
    <source>
        <dbReference type="PROSITE" id="PS52029"/>
    </source>
</evidence>
<evidence type="ECO:0000256" key="3">
    <source>
        <dbReference type="ARBA" id="ARBA00022679"/>
    </source>
</evidence>
<keyword evidence="8" id="KW-0732">Signal</keyword>
<dbReference type="GO" id="GO:0016740">
    <property type="term" value="F:transferase activity"/>
    <property type="evidence" value="ECO:0007669"/>
    <property type="project" value="UniProtKB-KW"/>
</dbReference>
<feature type="signal peptide" evidence="8">
    <location>
        <begin position="1"/>
        <end position="26"/>
    </location>
</feature>
<evidence type="ECO:0000256" key="8">
    <source>
        <dbReference type="SAM" id="SignalP"/>
    </source>
</evidence>
<dbReference type="Pfam" id="PF03734">
    <property type="entry name" value="YkuD"/>
    <property type="match status" value="1"/>
</dbReference>
<feature type="chain" id="PRO_5028910573" evidence="8">
    <location>
        <begin position="27"/>
        <end position="572"/>
    </location>
</feature>
<dbReference type="GO" id="GO:0004180">
    <property type="term" value="F:carboxypeptidase activity"/>
    <property type="evidence" value="ECO:0007669"/>
    <property type="project" value="UniProtKB-ARBA"/>
</dbReference>
<feature type="active site" description="Proton donor/acceptor" evidence="7">
    <location>
        <position position="467"/>
    </location>
</feature>
<dbReference type="Gene3D" id="2.40.440.10">
    <property type="entry name" value="L,D-transpeptidase catalytic domain-like"/>
    <property type="match status" value="1"/>
</dbReference>
<dbReference type="InterPro" id="IPR005490">
    <property type="entry name" value="LD_TPept_cat_dom"/>
</dbReference>
<dbReference type="Pfam" id="PF20142">
    <property type="entry name" value="Scaffold"/>
    <property type="match status" value="1"/>
</dbReference>
<dbReference type="PANTHER" id="PTHR41533:SF2">
    <property type="entry name" value="BLR7131 PROTEIN"/>
    <property type="match status" value="1"/>
</dbReference>
<dbReference type="EMBL" id="CP060394">
    <property type="protein sequence ID" value="QNI32369.1"/>
    <property type="molecule type" value="Genomic_DNA"/>
</dbReference>
<dbReference type="RefSeq" id="WP_186743324.1">
    <property type="nucleotide sequence ID" value="NZ_CP060394.1"/>
</dbReference>
<dbReference type="UniPathway" id="UPA00219"/>
<dbReference type="PROSITE" id="PS52029">
    <property type="entry name" value="LD_TPASE"/>
    <property type="match status" value="1"/>
</dbReference>
<gene>
    <name evidence="10" type="ORF">H7849_25895</name>
</gene>
<dbReference type="Proteomes" id="UP000515312">
    <property type="component" value="Chromosome"/>
</dbReference>
<comment type="similarity">
    <text evidence="2">Belongs to the YkuD family.</text>
</comment>
<feature type="active site" description="Nucleophile" evidence="7">
    <location>
        <position position="486"/>
    </location>
</feature>
<dbReference type="InterPro" id="IPR036365">
    <property type="entry name" value="PGBD-like_sf"/>
</dbReference>
<feature type="domain" description="L,D-TPase catalytic" evidence="9">
    <location>
        <begin position="332"/>
        <end position="508"/>
    </location>
</feature>
<keyword evidence="5 7" id="KW-0573">Peptidoglycan synthesis</keyword>
<organism evidence="10 11">
    <name type="scientific">Alloacidobacterium dinghuense</name>
    <dbReference type="NCBI Taxonomy" id="2763107"/>
    <lineage>
        <taxon>Bacteria</taxon>
        <taxon>Pseudomonadati</taxon>
        <taxon>Acidobacteriota</taxon>
        <taxon>Terriglobia</taxon>
        <taxon>Terriglobales</taxon>
        <taxon>Acidobacteriaceae</taxon>
        <taxon>Alloacidobacterium</taxon>
    </lineage>
</organism>
<dbReference type="GO" id="GO:0009252">
    <property type="term" value="P:peptidoglycan biosynthetic process"/>
    <property type="evidence" value="ECO:0007669"/>
    <property type="project" value="UniProtKB-UniPathway"/>
</dbReference>
<proteinExistence type="inferred from homology"/>
<dbReference type="PANTHER" id="PTHR41533">
    <property type="entry name" value="L,D-TRANSPEPTIDASE HI_1667-RELATED"/>
    <property type="match status" value="1"/>
</dbReference>
<evidence type="ECO:0000256" key="4">
    <source>
        <dbReference type="ARBA" id="ARBA00022960"/>
    </source>
</evidence>
<reference evidence="10 11" key="1">
    <citation type="submission" date="2020-08" db="EMBL/GenBank/DDBJ databases">
        <title>Edaphobacter telluris sp. nov. and Acidobacterium dinghuensis sp. nov., two acidobacteria isolated from forest soil.</title>
        <authorList>
            <person name="Fu J."/>
            <person name="Qiu L."/>
        </authorList>
    </citation>
    <scope>NUCLEOTIDE SEQUENCE [LARGE SCALE GENOMIC DNA]</scope>
    <source>
        <strain evidence="10">4Y35</strain>
    </source>
</reference>
<evidence type="ECO:0000313" key="11">
    <source>
        <dbReference type="Proteomes" id="UP000515312"/>
    </source>
</evidence>
<keyword evidence="6 7" id="KW-0961">Cell wall biogenesis/degradation</keyword>
<evidence type="ECO:0000256" key="6">
    <source>
        <dbReference type="ARBA" id="ARBA00023316"/>
    </source>
</evidence>
<dbReference type="SUPFAM" id="SSF141523">
    <property type="entry name" value="L,D-transpeptidase catalytic domain-like"/>
    <property type="match status" value="1"/>
</dbReference>
<keyword evidence="3" id="KW-0808">Transferase</keyword>
<dbReference type="GO" id="GO:0071555">
    <property type="term" value="P:cell wall organization"/>
    <property type="evidence" value="ECO:0007669"/>
    <property type="project" value="UniProtKB-UniRule"/>
</dbReference>
<comment type="pathway">
    <text evidence="1 7">Cell wall biogenesis; peptidoglycan biosynthesis.</text>
</comment>
<keyword evidence="11" id="KW-1185">Reference proteome</keyword>